<evidence type="ECO:0000313" key="1">
    <source>
        <dbReference type="EMBL" id="CAA9586434.1"/>
    </source>
</evidence>
<dbReference type="InterPro" id="IPR052025">
    <property type="entry name" value="Xyloglucanase_GH74"/>
</dbReference>
<reference evidence="1" key="1">
    <citation type="submission" date="2020-02" db="EMBL/GenBank/DDBJ databases">
        <authorList>
            <person name="Meier V. D."/>
        </authorList>
    </citation>
    <scope>NUCLEOTIDE SEQUENCE</scope>
    <source>
        <strain evidence="1">AVDCRST_MAG18</strain>
    </source>
</reference>
<dbReference type="Gene3D" id="2.130.10.10">
    <property type="entry name" value="YVTN repeat-like/Quinoprotein amine dehydrogenase"/>
    <property type="match status" value="1"/>
</dbReference>
<dbReference type="GO" id="GO:0010411">
    <property type="term" value="P:xyloglucan metabolic process"/>
    <property type="evidence" value="ECO:0007669"/>
    <property type="project" value="TreeGrafter"/>
</dbReference>
<dbReference type="InterPro" id="IPR015943">
    <property type="entry name" value="WD40/YVTN_repeat-like_dom_sf"/>
</dbReference>
<sequence length="343" mass="36894">MVAILIGGTQGLVALQEQPFGWEVWERTDEAWWGRRVYALANVASAGALLVGTDVGLLRSTDGGTTWTVVLEQMVRAIAADPRDPARFFAGTQPAAVWRSDDGGLTWRGLAGPGTAEERAAWHLPGDTPIETIPVARIAAFASDPRAPETVYAGVEIGGVWRSDDGGDSWRARVAGLPSLAIHALVPHPLEPETLFAATDTGVYRSVDGGESWADRGFDTGAGYTRALLALAPDGAEERPILLAGPAEVDLWGWDEEPDGARSGLFRSDDDGATWYHLGERHGLPDSFDGLISALAVDSDDAHTLWLGTWDGRVYVSRDRGEGWTQVAEDLGQVWCMLPLVER</sequence>
<proteinExistence type="predicted"/>
<gene>
    <name evidence="1" type="ORF">AVDCRST_MAG18-3924</name>
</gene>
<accession>A0A6J4VTJ0</accession>
<dbReference type="SUPFAM" id="SSF110296">
    <property type="entry name" value="Oligoxyloglucan reducing end-specific cellobiohydrolase"/>
    <property type="match status" value="1"/>
</dbReference>
<dbReference type="AlphaFoldDB" id="A0A6J4VTJ0"/>
<dbReference type="PANTHER" id="PTHR43739">
    <property type="entry name" value="XYLOGLUCANASE (EUROFUNG)"/>
    <property type="match status" value="1"/>
</dbReference>
<dbReference type="EMBL" id="CADCWN010000312">
    <property type="protein sequence ID" value="CAA9586434.1"/>
    <property type="molecule type" value="Genomic_DNA"/>
</dbReference>
<organism evidence="1">
    <name type="scientific">uncultured Thermomicrobiales bacterium</name>
    <dbReference type="NCBI Taxonomy" id="1645740"/>
    <lineage>
        <taxon>Bacteria</taxon>
        <taxon>Pseudomonadati</taxon>
        <taxon>Thermomicrobiota</taxon>
        <taxon>Thermomicrobia</taxon>
        <taxon>Thermomicrobiales</taxon>
        <taxon>environmental samples</taxon>
    </lineage>
</organism>
<name>A0A6J4VTJ0_9BACT</name>
<dbReference type="CDD" id="cd15482">
    <property type="entry name" value="Sialidase_non-viral"/>
    <property type="match status" value="2"/>
</dbReference>
<protein>
    <submittedName>
        <fullName evidence="1">GH74</fullName>
    </submittedName>
</protein>
<dbReference type="PANTHER" id="PTHR43739:SF5">
    <property type="entry name" value="EXO-ALPHA-SIALIDASE"/>
    <property type="match status" value="1"/>
</dbReference>